<keyword evidence="4" id="KW-1185">Reference proteome</keyword>
<dbReference type="InterPro" id="IPR002931">
    <property type="entry name" value="Transglutaminase-like"/>
</dbReference>
<evidence type="ECO:0000313" key="4">
    <source>
        <dbReference type="Proteomes" id="UP000076023"/>
    </source>
</evidence>
<evidence type="ECO:0000259" key="1">
    <source>
        <dbReference type="Pfam" id="PF01841"/>
    </source>
</evidence>
<evidence type="ECO:0000313" key="3">
    <source>
        <dbReference type="EMBL" id="GAT33823.1"/>
    </source>
</evidence>
<dbReference type="Gene3D" id="2.60.40.3140">
    <property type="match status" value="1"/>
</dbReference>
<dbReference type="Proteomes" id="UP000076023">
    <property type="component" value="Unassembled WGS sequence"/>
</dbReference>
<dbReference type="InterPro" id="IPR038765">
    <property type="entry name" value="Papain-like_cys_pep_sf"/>
</dbReference>
<dbReference type="InterPro" id="IPR024618">
    <property type="entry name" value="DUF3857"/>
</dbReference>
<organism evidence="3 4">
    <name type="scientific">Terrimicrobium sacchariphilum</name>
    <dbReference type="NCBI Taxonomy" id="690879"/>
    <lineage>
        <taxon>Bacteria</taxon>
        <taxon>Pseudomonadati</taxon>
        <taxon>Verrucomicrobiota</taxon>
        <taxon>Terrimicrobiia</taxon>
        <taxon>Terrimicrobiales</taxon>
        <taxon>Terrimicrobiaceae</taxon>
        <taxon>Terrimicrobium</taxon>
    </lineage>
</organism>
<reference evidence="4" key="1">
    <citation type="journal article" date="2017" name="Genome Announc.">
        <title>Draft Genome Sequence of Terrimicrobium sacchariphilum NM-5T, a Facultative Anaerobic Soil Bacterium of the Class Spartobacteria.</title>
        <authorList>
            <person name="Qiu Y.L."/>
            <person name="Tourlousse D.M."/>
            <person name="Matsuura N."/>
            <person name="Ohashi A."/>
            <person name="Sekiguchi Y."/>
        </authorList>
    </citation>
    <scope>NUCLEOTIDE SEQUENCE [LARGE SCALE GENOMIC DNA]</scope>
    <source>
        <strain evidence="4">NM-5</strain>
    </source>
</reference>
<comment type="caution">
    <text evidence="3">The sequence shown here is derived from an EMBL/GenBank/DDBJ whole genome shotgun (WGS) entry which is preliminary data.</text>
</comment>
<dbReference type="AlphaFoldDB" id="A0A146G961"/>
<accession>A0A146G961</accession>
<dbReference type="EMBL" id="BDCO01000002">
    <property type="protein sequence ID" value="GAT33823.1"/>
    <property type="molecule type" value="Genomic_DNA"/>
</dbReference>
<dbReference type="Gene3D" id="3.10.620.30">
    <property type="match status" value="1"/>
</dbReference>
<dbReference type="SUPFAM" id="SSF54001">
    <property type="entry name" value="Cysteine proteinases"/>
    <property type="match status" value="1"/>
</dbReference>
<protein>
    <submittedName>
        <fullName evidence="3">Transglutaminase-like superfamily protein</fullName>
    </submittedName>
</protein>
<evidence type="ECO:0000259" key="2">
    <source>
        <dbReference type="Pfam" id="PF12969"/>
    </source>
</evidence>
<name>A0A146G961_TERSA</name>
<dbReference type="Pfam" id="PF01841">
    <property type="entry name" value="Transglut_core"/>
    <property type="match status" value="1"/>
</dbReference>
<dbReference type="STRING" id="690879.TSACC_22242"/>
<gene>
    <name evidence="3" type="ORF">TSACC_22242</name>
</gene>
<proteinExistence type="predicted"/>
<feature type="domain" description="Transglutaminase-like" evidence="1">
    <location>
        <begin position="527"/>
        <end position="606"/>
    </location>
</feature>
<feature type="domain" description="DUF3857" evidence="2">
    <location>
        <begin position="327"/>
        <end position="479"/>
    </location>
</feature>
<dbReference type="Pfam" id="PF12969">
    <property type="entry name" value="DUF3857"/>
    <property type="match status" value="1"/>
</dbReference>
<sequence length="873" mass="94977">MFPLDTPFVTSLKSVGACVAWLGLLCVTFLPSSSPAASRALVVSGLSGSSANSEEFNRLSVETKRLLVERGIPLENITQLGDKASREDILKALADAKVADDEFWLVLYGHSARSQGGIPAFQIRGPRLTANDLRSSLDAIPARQFILIGTNDSGSFLPILQSSQRSVVSATKMEAESEQPRFPAAWIEALSENPKASFPWIAARASQLVSEGYKNASLAQIEHARLADPVTGTILEPPFGVNLDARPELAVTSGNFPPTAADIADIEVKITDPNALWEDQPATEETKKLIAEAKAIPNPDEHSAIMMDQMVGLTVEEDRTTDRKLFHRVYLVREDAIADWANAFLPQSPPIVTSKLEIARVIHPDGSATVFNPAKLPAATDCTSGVCGAMAMVYLPKVEPGCIVEIGYRVRQMLNAALPEVTETLPIQQKIPALATQIEIKVPENKIYHVALKNSDVTPEESVDHGRKIFRWALGPQKAAESLPGDPPACEWVTWLGVSSLPSWEKFAVWYRRIAAGSDAVDDTVRETARGLVATAETREEKIQRLFEFVSALRYVAVELGIQGFRPRTPAQVLNNRFGDCKDKANLLIALLSASGIEANFVLLNRGSATDVSLPSWQFNHAICYVPGEGKNPDLWLDATDSVTPYGYVPPGDAGRQGFVIGKDKAEFKVVGGNPETSLLSDTWVLEQNTEGGWSGSFQRTGKGLAEYTLRERFHGLTPAQRRQVVCASVSTLWPGSDTTGAEISNVSALGKTVKVEARVASSDSKLPLPDFPWLQGFSAPERDRPLQINDGQPFTTRQTVRLTYPDSAPQSLPPPLILSAGGQNLAVTWKQIDAHTIERTAMVEIRKPVISPAEYAEVRKALRTWTTSIAAR</sequence>
<dbReference type="InParanoid" id="A0A146G961"/>